<evidence type="ECO:0000313" key="1">
    <source>
        <dbReference type="EMBL" id="KAH9421260.1"/>
    </source>
</evidence>
<protein>
    <submittedName>
        <fullName evidence="1">Uncharacterized protein</fullName>
    </submittedName>
</protein>
<reference evidence="1 2" key="1">
    <citation type="journal article" date="2018" name="J. Allergy Clin. Immunol.">
        <title>High-quality assembly of Dermatophagoides pteronyssinus genome and transcriptome reveals a wide range of novel allergens.</title>
        <authorList>
            <person name="Liu X.Y."/>
            <person name="Yang K.Y."/>
            <person name="Wang M.Q."/>
            <person name="Kwok J.S."/>
            <person name="Zeng X."/>
            <person name="Yang Z."/>
            <person name="Xiao X.J."/>
            <person name="Lau C.P."/>
            <person name="Li Y."/>
            <person name="Huang Z.M."/>
            <person name="Ba J.G."/>
            <person name="Yim A.K."/>
            <person name="Ouyang C.Y."/>
            <person name="Ngai S.M."/>
            <person name="Chan T.F."/>
            <person name="Leung E.L."/>
            <person name="Liu L."/>
            <person name="Liu Z.G."/>
            <person name="Tsui S.K."/>
        </authorList>
    </citation>
    <scope>NUCLEOTIDE SEQUENCE [LARGE SCALE GENOMIC DNA]</scope>
    <source>
        <strain evidence="1">Derp</strain>
    </source>
</reference>
<sequence length="61" mass="7403">MTNVTKFSKYNNNNFMDFMRPNNDQFHPINQSQREYSSKIRIKEKKSIVIKRIMDLNAITY</sequence>
<accession>A0ABQ8JFS3</accession>
<gene>
    <name evidence="1" type="ORF">DERP_012833</name>
</gene>
<keyword evidence="2" id="KW-1185">Reference proteome</keyword>
<comment type="caution">
    <text evidence="1">The sequence shown here is derived from an EMBL/GenBank/DDBJ whole genome shotgun (WGS) entry which is preliminary data.</text>
</comment>
<proteinExistence type="predicted"/>
<reference evidence="1 2" key="2">
    <citation type="journal article" date="2022" name="Mol. Biol. Evol.">
        <title>Comparative Genomics Reveals Insights into the Divergent Evolution of Astigmatic Mites and Household Pest Adaptations.</title>
        <authorList>
            <person name="Xiong Q."/>
            <person name="Wan A.T."/>
            <person name="Liu X."/>
            <person name="Fung C.S."/>
            <person name="Xiao X."/>
            <person name="Malainual N."/>
            <person name="Hou J."/>
            <person name="Wang L."/>
            <person name="Wang M."/>
            <person name="Yang K.Y."/>
            <person name="Cui Y."/>
            <person name="Leung E.L."/>
            <person name="Nong W."/>
            <person name="Shin S.K."/>
            <person name="Au S.W."/>
            <person name="Jeong K.Y."/>
            <person name="Chew F.T."/>
            <person name="Hui J.H."/>
            <person name="Leung T.F."/>
            <person name="Tungtrongchitr A."/>
            <person name="Zhong N."/>
            <person name="Liu Z."/>
            <person name="Tsui S.K."/>
        </authorList>
    </citation>
    <scope>NUCLEOTIDE SEQUENCE [LARGE SCALE GENOMIC DNA]</scope>
    <source>
        <strain evidence="1">Derp</strain>
    </source>
</reference>
<dbReference type="EMBL" id="NJHN03000044">
    <property type="protein sequence ID" value="KAH9421260.1"/>
    <property type="molecule type" value="Genomic_DNA"/>
</dbReference>
<dbReference type="Proteomes" id="UP000887458">
    <property type="component" value="Unassembled WGS sequence"/>
</dbReference>
<name>A0ABQ8JFS3_DERPT</name>
<organism evidence="1 2">
    <name type="scientific">Dermatophagoides pteronyssinus</name>
    <name type="common">European house dust mite</name>
    <dbReference type="NCBI Taxonomy" id="6956"/>
    <lineage>
        <taxon>Eukaryota</taxon>
        <taxon>Metazoa</taxon>
        <taxon>Ecdysozoa</taxon>
        <taxon>Arthropoda</taxon>
        <taxon>Chelicerata</taxon>
        <taxon>Arachnida</taxon>
        <taxon>Acari</taxon>
        <taxon>Acariformes</taxon>
        <taxon>Sarcoptiformes</taxon>
        <taxon>Astigmata</taxon>
        <taxon>Psoroptidia</taxon>
        <taxon>Analgoidea</taxon>
        <taxon>Pyroglyphidae</taxon>
        <taxon>Dermatophagoidinae</taxon>
        <taxon>Dermatophagoides</taxon>
    </lineage>
</organism>
<evidence type="ECO:0000313" key="2">
    <source>
        <dbReference type="Proteomes" id="UP000887458"/>
    </source>
</evidence>